<accession>A0A7X2MX44</accession>
<keyword evidence="2 8" id="KW-0597">Phosphoprotein</keyword>
<gene>
    <name evidence="12" type="ORF">FYJ33_04505</name>
</gene>
<name>A0A7X2MX44_9CLOT</name>
<dbReference type="SUPFAM" id="SSF52172">
    <property type="entry name" value="CheY-like"/>
    <property type="match status" value="1"/>
</dbReference>
<evidence type="ECO:0000256" key="6">
    <source>
        <dbReference type="ARBA" id="ARBA00023163"/>
    </source>
</evidence>
<evidence type="ECO:0000256" key="1">
    <source>
        <dbReference type="ARBA" id="ARBA00018672"/>
    </source>
</evidence>
<dbReference type="Proteomes" id="UP000460287">
    <property type="component" value="Unassembled WGS sequence"/>
</dbReference>
<dbReference type="FunFam" id="1.10.10.10:FF:000018">
    <property type="entry name" value="DNA-binding response regulator ResD"/>
    <property type="match status" value="1"/>
</dbReference>
<dbReference type="CDD" id="cd17574">
    <property type="entry name" value="REC_OmpR"/>
    <property type="match status" value="1"/>
</dbReference>
<dbReference type="InterPro" id="IPR039420">
    <property type="entry name" value="WalR-like"/>
</dbReference>
<dbReference type="InterPro" id="IPR016032">
    <property type="entry name" value="Sig_transdc_resp-reg_C-effctor"/>
</dbReference>
<dbReference type="InterPro" id="IPR001867">
    <property type="entry name" value="OmpR/PhoB-type_DNA-bd"/>
</dbReference>
<protein>
    <recommendedName>
        <fullName evidence="1">Stage 0 sporulation protein A homolog</fullName>
    </recommendedName>
</protein>
<dbReference type="SMART" id="SM00448">
    <property type="entry name" value="REC"/>
    <property type="match status" value="1"/>
</dbReference>
<evidence type="ECO:0000259" key="11">
    <source>
        <dbReference type="PROSITE" id="PS51755"/>
    </source>
</evidence>
<dbReference type="InterPro" id="IPR036388">
    <property type="entry name" value="WH-like_DNA-bd_sf"/>
</dbReference>
<evidence type="ECO:0000256" key="7">
    <source>
        <dbReference type="ARBA" id="ARBA00024867"/>
    </source>
</evidence>
<evidence type="ECO:0000256" key="5">
    <source>
        <dbReference type="ARBA" id="ARBA00023125"/>
    </source>
</evidence>
<evidence type="ECO:0000256" key="9">
    <source>
        <dbReference type="PROSITE-ProRule" id="PRU01091"/>
    </source>
</evidence>
<dbReference type="AlphaFoldDB" id="A0A7X2MX44"/>
<keyword evidence="3" id="KW-0902">Two-component regulatory system</keyword>
<dbReference type="GO" id="GO:0006355">
    <property type="term" value="P:regulation of DNA-templated transcription"/>
    <property type="evidence" value="ECO:0007669"/>
    <property type="project" value="InterPro"/>
</dbReference>
<dbReference type="GO" id="GO:0005829">
    <property type="term" value="C:cytosol"/>
    <property type="evidence" value="ECO:0007669"/>
    <property type="project" value="TreeGrafter"/>
</dbReference>
<proteinExistence type="predicted"/>
<keyword evidence="4" id="KW-0805">Transcription regulation</keyword>
<dbReference type="PANTHER" id="PTHR48111:SF40">
    <property type="entry name" value="PHOSPHATE REGULON TRANSCRIPTIONAL REGULATORY PROTEIN PHOB"/>
    <property type="match status" value="1"/>
</dbReference>
<dbReference type="SUPFAM" id="SSF46894">
    <property type="entry name" value="C-terminal effector domain of the bipartite response regulators"/>
    <property type="match status" value="1"/>
</dbReference>
<evidence type="ECO:0000313" key="12">
    <source>
        <dbReference type="EMBL" id="MSR90697.1"/>
    </source>
</evidence>
<feature type="domain" description="OmpR/PhoB-type" evidence="11">
    <location>
        <begin position="125"/>
        <end position="224"/>
    </location>
</feature>
<comment type="function">
    <text evidence="7">May play the central regulatory role in sporulation. It may be an element of the effector pathway responsible for the activation of sporulation genes in response to nutritional stress. Spo0A may act in concert with spo0H (a sigma factor) to control the expression of some genes that are critical to the sporulation process.</text>
</comment>
<dbReference type="Pfam" id="PF00072">
    <property type="entry name" value="Response_reg"/>
    <property type="match status" value="1"/>
</dbReference>
<organism evidence="12 13">
    <name type="scientific">Inconstantimicrobium porci</name>
    <dbReference type="NCBI Taxonomy" id="2652291"/>
    <lineage>
        <taxon>Bacteria</taxon>
        <taxon>Bacillati</taxon>
        <taxon>Bacillota</taxon>
        <taxon>Clostridia</taxon>
        <taxon>Eubacteriales</taxon>
        <taxon>Clostridiaceae</taxon>
        <taxon>Inconstantimicrobium</taxon>
    </lineage>
</organism>
<evidence type="ECO:0000256" key="3">
    <source>
        <dbReference type="ARBA" id="ARBA00023012"/>
    </source>
</evidence>
<dbReference type="GO" id="GO:0000976">
    <property type="term" value="F:transcription cis-regulatory region binding"/>
    <property type="evidence" value="ECO:0007669"/>
    <property type="project" value="TreeGrafter"/>
</dbReference>
<comment type="caution">
    <text evidence="12">The sequence shown here is derived from an EMBL/GenBank/DDBJ whole genome shotgun (WGS) entry which is preliminary data.</text>
</comment>
<dbReference type="CDD" id="cd00383">
    <property type="entry name" value="trans_reg_C"/>
    <property type="match status" value="1"/>
</dbReference>
<dbReference type="RefSeq" id="WP_154530576.1">
    <property type="nucleotide sequence ID" value="NZ_VULX01000003.1"/>
</dbReference>
<evidence type="ECO:0000256" key="4">
    <source>
        <dbReference type="ARBA" id="ARBA00023015"/>
    </source>
</evidence>
<keyword evidence="5 9" id="KW-0238">DNA-binding</keyword>
<evidence type="ECO:0000259" key="10">
    <source>
        <dbReference type="PROSITE" id="PS50110"/>
    </source>
</evidence>
<dbReference type="Pfam" id="PF00486">
    <property type="entry name" value="Trans_reg_C"/>
    <property type="match status" value="1"/>
</dbReference>
<dbReference type="InterPro" id="IPR011006">
    <property type="entry name" value="CheY-like_superfamily"/>
</dbReference>
<keyword evidence="6" id="KW-0804">Transcription</keyword>
<feature type="domain" description="Response regulatory" evidence="10">
    <location>
        <begin position="1"/>
        <end position="113"/>
    </location>
</feature>
<dbReference type="GO" id="GO:0032993">
    <property type="term" value="C:protein-DNA complex"/>
    <property type="evidence" value="ECO:0007669"/>
    <property type="project" value="TreeGrafter"/>
</dbReference>
<dbReference type="Gene3D" id="3.40.50.2300">
    <property type="match status" value="1"/>
</dbReference>
<dbReference type="Gene3D" id="6.10.250.690">
    <property type="match status" value="1"/>
</dbReference>
<dbReference type="PROSITE" id="PS50110">
    <property type="entry name" value="RESPONSE_REGULATORY"/>
    <property type="match status" value="1"/>
</dbReference>
<dbReference type="InterPro" id="IPR001789">
    <property type="entry name" value="Sig_transdc_resp-reg_receiver"/>
</dbReference>
<evidence type="ECO:0000313" key="13">
    <source>
        <dbReference type="Proteomes" id="UP000460287"/>
    </source>
</evidence>
<feature type="modified residue" description="4-aspartylphosphate" evidence="8">
    <location>
        <position position="49"/>
    </location>
</feature>
<evidence type="ECO:0000256" key="2">
    <source>
        <dbReference type="ARBA" id="ARBA00022553"/>
    </source>
</evidence>
<evidence type="ECO:0000256" key="8">
    <source>
        <dbReference type="PROSITE-ProRule" id="PRU00169"/>
    </source>
</evidence>
<reference evidence="12 13" key="1">
    <citation type="submission" date="2019-08" db="EMBL/GenBank/DDBJ databases">
        <title>In-depth cultivation of the pig gut microbiome towards novel bacterial diversity and tailored functional studies.</title>
        <authorList>
            <person name="Wylensek D."/>
            <person name="Hitch T.C.A."/>
            <person name="Clavel T."/>
        </authorList>
    </citation>
    <scope>NUCLEOTIDE SEQUENCE [LARGE SCALE GENOMIC DNA]</scope>
    <source>
        <strain evidence="12 13">WCA-383-APC-5B</strain>
    </source>
</reference>
<sequence>MNILIAEDDIRNLIKLHLTKKGFNVYDACNGQDAYNIFNTIKLDLAILDVMMPLMDGVTLLKNIRKSSRIPVIFLTARSDDSDKILGLKLGADDYMIKPFNPAELTARVYAQLRRYYQYNSVEDESTYTIGDITVDSNSCTVTKNGNKIDLNTKEFKLLELLIKNVGKVYTKKQLYENVWQDIYCGDDNTIMVHISHLRDKIEDNPKYPKYLKTIRGIGYKLEEY</sequence>
<dbReference type="EMBL" id="VULX01000003">
    <property type="protein sequence ID" value="MSR90697.1"/>
    <property type="molecule type" value="Genomic_DNA"/>
</dbReference>
<keyword evidence="13" id="KW-1185">Reference proteome</keyword>
<dbReference type="GO" id="GO:0000156">
    <property type="term" value="F:phosphorelay response regulator activity"/>
    <property type="evidence" value="ECO:0007669"/>
    <property type="project" value="TreeGrafter"/>
</dbReference>
<feature type="DNA-binding region" description="OmpR/PhoB-type" evidence="9">
    <location>
        <begin position="125"/>
        <end position="224"/>
    </location>
</feature>
<dbReference type="PROSITE" id="PS51755">
    <property type="entry name" value="OMPR_PHOB"/>
    <property type="match status" value="1"/>
</dbReference>
<dbReference type="PANTHER" id="PTHR48111">
    <property type="entry name" value="REGULATOR OF RPOS"/>
    <property type="match status" value="1"/>
</dbReference>
<dbReference type="SMART" id="SM00862">
    <property type="entry name" value="Trans_reg_C"/>
    <property type="match status" value="1"/>
</dbReference>
<dbReference type="Gene3D" id="1.10.10.10">
    <property type="entry name" value="Winged helix-like DNA-binding domain superfamily/Winged helix DNA-binding domain"/>
    <property type="match status" value="1"/>
</dbReference>